<evidence type="ECO:0000256" key="4">
    <source>
        <dbReference type="ARBA" id="ARBA00023136"/>
    </source>
</evidence>
<keyword evidence="3" id="KW-0336">GPI-anchor</keyword>
<evidence type="ECO:0000256" key="6">
    <source>
        <dbReference type="ARBA" id="ARBA00023288"/>
    </source>
</evidence>
<dbReference type="Gene3D" id="3.90.150.10">
    <property type="entry name" value="Variant Surface Glycoprotein, subunit A domain 1"/>
    <property type="match status" value="1"/>
</dbReference>
<evidence type="ECO:0000256" key="5">
    <source>
        <dbReference type="ARBA" id="ARBA00023180"/>
    </source>
</evidence>
<dbReference type="Proteomes" id="UP000266743">
    <property type="component" value="Chromosome 3"/>
</dbReference>
<keyword evidence="2" id="KW-1003">Cell membrane</keyword>
<gene>
    <name evidence="8" type="ORF">DPX39_030072700</name>
</gene>
<accession>A0A3L6LBZ7</accession>
<evidence type="ECO:0000256" key="3">
    <source>
        <dbReference type="ARBA" id="ARBA00022622"/>
    </source>
</evidence>
<evidence type="ECO:0000313" key="9">
    <source>
        <dbReference type="Proteomes" id="UP000266743"/>
    </source>
</evidence>
<keyword evidence="5" id="KW-0325">Glycoprotein</keyword>
<proteinExistence type="predicted"/>
<keyword evidence="6" id="KW-0449">Lipoprotein</keyword>
<reference evidence="8 9" key="1">
    <citation type="submission" date="2018-09" db="EMBL/GenBank/DDBJ databases">
        <title>whole genome sequence of T. equiperdum IVM-t1 strain.</title>
        <authorList>
            <person name="Suganuma K."/>
        </authorList>
    </citation>
    <scope>NUCLEOTIDE SEQUENCE [LARGE SCALE GENOMIC DNA]</scope>
    <source>
        <strain evidence="8 9">IVM-t1</strain>
    </source>
</reference>
<dbReference type="EMBL" id="QSBY01000003">
    <property type="protein sequence ID" value="RHW73815.1"/>
    <property type="molecule type" value="Genomic_DNA"/>
</dbReference>
<keyword evidence="4" id="KW-0472">Membrane</keyword>
<dbReference type="InterPro" id="IPR001812">
    <property type="entry name" value="Trypano_VSG_A_N_dom"/>
</dbReference>
<dbReference type="Pfam" id="PF00913">
    <property type="entry name" value="Trypan_glycop"/>
    <property type="match status" value="1"/>
</dbReference>
<evidence type="ECO:0000259" key="7">
    <source>
        <dbReference type="Pfam" id="PF00913"/>
    </source>
</evidence>
<evidence type="ECO:0000256" key="2">
    <source>
        <dbReference type="ARBA" id="ARBA00022475"/>
    </source>
</evidence>
<comment type="subcellular location">
    <subcellularLocation>
        <location evidence="1">Cell membrane</location>
        <topology evidence="1">Lipid-anchor</topology>
        <topology evidence="1">GPI-anchor</topology>
    </subcellularLocation>
</comment>
<protein>
    <submittedName>
        <fullName evidence="8">Variant surface protein</fullName>
    </submittedName>
</protein>
<evidence type="ECO:0000256" key="1">
    <source>
        <dbReference type="ARBA" id="ARBA00004609"/>
    </source>
</evidence>
<organism evidence="8 9">
    <name type="scientific">Trypanosoma brucei equiperdum</name>
    <dbReference type="NCBI Taxonomy" id="630700"/>
    <lineage>
        <taxon>Eukaryota</taxon>
        <taxon>Discoba</taxon>
        <taxon>Euglenozoa</taxon>
        <taxon>Kinetoplastea</taxon>
        <taxon>Metakinetoplastina</taxon>
        <taxon>Trypanosomatida</taxon>
        <taxon>Trypanosomatidae</taxon>
        <taxon>Trypanosoma</taxon>
    </lineage>
</organism>
<dbReference type="GO" id="GO:0042783">
    <property type="term" value="P:symbiont-mediated evasion of host immune response"/>
    <property type="evidence" value="ECO:0007669"/>
    <property type="project" value="InterPro"/>
</dbReference>
<dbReference type="SUPFAM" id="SSF58087">
    <property type="entry name" value="Variant surface glycoprotein (N-terminal domain)"/>
    <property type="match status" value="1"/>
</dbReference>
<name>A0A3L6LBZ7_9TRYP</name>
<comment type="caution">
    <text evidence="8">The sequence shown here is derived from an EMBL/GenBank/DDBJ whole genome shotgun (WGS) entry which is preliminary data.</text>
</comment>
<dbReference type="GO" id="GO:0005886">
    <property type="term" value="C:plasma membrane"/>
    <property type="evidence" value="ECO:0007669"/>
    <property type="project" value="UniProtKB-SubCell"/>
</dbReference>
<evidence type="ECO:0000313" key="8">
    <source>
        <dbReference type="EMBL" id="RHW73815.1"/>
    </source>
</evidence>
<dbReference type="GO" id="GO:0098552">
    <property type="term" value="C:side of membrane"/>
    <property type="evidence" value="ECO:0007669"/>
    <property type="project" value="UniProtKB-KW"/>
</dbReference>
<feature type="domain" description="Trypanosome variant surface glycoprotein A-type N-terminal" evidence="7">
    <location>
        <begin position="2"/>
        <end position="229"/>
    </location>
</feature>
<sequence length="239" mass="25353">MLPSVAATALKRQEASSNAYKITGFKTLLYGHTLDDSKDTAAITALGQTLLKKADDEQNAKHATTATAIKALTFSQELVGRIHEVIEILATATHDSVYFLGNSGATSNAAAERTTAGCKGKIHDLKTTADNIDDDILDENGYKTITDVENTNGVGDSNKCPFTAQAASHQTWGAGTADAEMIDGMLTCTTAEQVARSGFTKVGTANNRLTDALSITVHADTARPKSAYRETKIKSAKQR</sequence>
<dbReference type="AlphaFoldDB" id="A0A3L6LBZ7"/>